<evidence type="ECO:0000256" key="2">
    <source>
        <dbReference type="ARBA" id="ARBA00023125"/>
    </source>
</evidence>
<dbReference type="PATRIC" id="fig|1675527.3.peg.1436"/>
<feature type="region of interest" description="Disordered" evidence="3">
    <location>
        <begin position="124"/>
        <end position="149"/>
    </location>
</feature>
<dbReference type="Gene3D" id="4.10.520.10">
    <property type="entry name" value="IHF-like DNA-binding proteins"/>
    <property type="match status" value="1"/>
</dbReference>
<dbReference type="STRING" id="1675527.AIOL_001352"/>
<sequence>MARKATTRKKPTSSAAKAKPVAPEADPVPQEPQAKPEILDAPELVTALGKRELIDRVVESSGIKKKAAKPVVEAMLRELGDALSRGDTLNLQPFGKGIVKTRKVLENAEVIELRLRRSHLAMAAAAAAEAGDTADGADDASDPLAEAAE</sequence>
<keyword evidence="2 4" id="KW-0238">DNA-binding</keyword>
<evidence type="ECO:0000313" key="5">
    <source>
        <dbReference type="Proteomes" id="UP000037178"/>
    </source>
</evidence>
<gene>
    <name evidence="4" type="ORF">AIOL_001352</name>
</gene>
<feature type="region of interest" description="Disordered" evidence="3">
    <location>
        <begin position="1"/>
        <end position="40"/>
    </location>
</feature>
<dbReference type="InterPro" id="IPR000119">
    <property type="entry name" value="Hist_DNA-bd"/>
</dbReference>
<evidence type="ECO:0000256" key="1">
    <source>
        <dbReference type="ARBA" id="ARBA00010529"/>
    </source>
</evidence>
<dbReference type="GO" id="GO:0030527">
    <property type="term" value="F:structural constituent of chromatin"/>
    <property type="evidence" value="ECO:0007669"/>
    <property type="project" value="InterPro"/>
</dbReference>
<feature type="compositionally biased region" description="Low complexity" evidence="3">
    <location>
        <begin position="124"/>
        <end position="134"/>
    </location>
</feature>
<dbReference type="Proteomes" id="UP000037178">
    <property type="component" value="Unassembled WGS sequence"/>
</dbReference>
<dbReference type="AlphaFoldDB" id="A0A0J9E0Z7"/>
<dbReference type="GO" id="GO:0003677">
    <property type="term" value="F:DNA binding"/>
    <property type="evidence" value="ECO:0007669"/>
    <property type="project" value="UniProtKB-KW"/>
</dbReference>
<evidence type="ECO:0000256" key="3">
    <source>
        <dbReference type="SAM" id="MobiDB-lite"/>
    </source>
</evidence>
<proteinExistence type="inferred from homology"/>
<comment type="similarity">
    <text evidence="1">Belongs to the bacterial histone-like protein family.</text>
</comment>
<name>A0A0J9E0Z7_9RHOB</name>
<comment type="caution">
    <text evidence="4">The sequence shown here is derived from an EMBL/GenBank/DDBJ whole genome shotgun (WGS) entry which is preliminary data.</text>
</comment>
<protein>
    <submittedName>
        <fullName evidence="4">Putative DNA-binding protein HU</fullName>
    </submittedName>
</protein>
<dbReference type="SUPFAM" id="SSF47729">
    <property type="entry name" value="IHF-like DNA-binding proteins"/>
    <property type="match status" value="1"/>
</dbReference>
<organism evidence="4 5">
    <name type="scientific">Candidatus Rhodobacter oscarellae</name>
    <dbReference type="NCBI Taxonomy" id="1675527"/>
    <lineage>
        <taxon>Bacteria</taxon>
        <taxon>Pseudomonadati</taxon>
        <taxon>Pseudomonadota</taxon>
        <taxon>Alphaproteobacteria</taxon>
        <taxon>Rhodobacterales</taxon>
        <taxon>Rhodobacter group</taxon>
        <taxon>Rhodobacter</taxon>
    </lineage>
</organism>
<feature type="compositionally biased region" description="Basic residues" evidence="3">
    <location>
        <begin position="1"/>
        <end position="11"/>
    </location>
</feature>
<keyword evidence="5" id="KW-1185">Reference proteome</keyword>
<reference evidence="4 5" key="1">
    <citation type="submission" date="2015-06" db="EMBL/GenBank/DDBJ databases">
        <title>Draft genome sequence of an Alphaproteobacteria species associated to the Mediterranean sponge Oscarella lobularis.</title>
        <authorList>
            <person name="Jourda C."/>
            <person name="Santini S."/>
            <person name="Claverie J.-M."/>
        </authorList>
    </citation>
    <scope>NUCLEOTIDE SEQUENCE [LARGE SCALE GENOMIC DNA]</scope>
    <source>
        <strain evidence="4">IGS</strain>
    </source>
</reference>
<dbReference type="InterPro" id="IPR010992">
    <property type="entry name" value="IHF-like_DNA-bd_dom_sf"/>
</dbReference>
<accession>A0A0J9E0Z7</accession>
<evidence type="ECO:0000313" key="4">
    <source>
        <dbReference type="EMBL" id="KMW56400.1"/>
    </source>
</evidence>
<dbReference type="Pfam" id="PF00216">
    <property type="entry name" value="Bac_DNA_binding"/>
    <property type="match status" value="1"/>
</dbReference>
<dbReference type="EMBL" id="LFTY01000002">
    <property type="protein sequence ID" value="KMW56400.1"/>
    <property type="molecule type" value="Genomic_DNA"/>
</dbReference>